<dbReference type="Gene3D" id="2.60.40.2230">
    <property type="entry name" value="Uncharacterised protein YcnI-like PF07987, DUF1775"/>
    <property type="match status" value="1"/>
</dbReference>
<feature type="domain" description="YncI copper-binding" evidence="2">
    <location>
        <begin position="19"/>
        <end position="163"/>
    </location>
</feature>
<evidence type="ECO:0000313" key="3">
    <source>
        <dbReference type="EMBL" id="MCE4558152.1"/>
    </source>
</evidence>
<dbReference type="CDD" id="cd08545">
    <property type="entry name" value="YcnI_like"/>
    <property type="match status" value="1"/>
</dbReference>
<reference evidence="3 4" key="1">
    <citation type="submission" date="2021-12" db="EMBL/GenBank/DDBJ databases">
        <title>Genome seq of P8.</title>
        <authorList>
            <person name="Seo T."/>
        </authorList>
    </citation>
    <scope>NUCLEOTIDE SEQUENCE [LARGE SCALE GENOMIC DNA]</scope>
    <source>
        <strain evidence="3 4">P8</strain>
    </source>
</reference>
<dbReference type="Pfam" id="PF07987">
    <property type="entry name" value="DUF1775"/>
    <property type="match status" value="1"/>
</dbReference>
<evidence type="ECO:0000259" key="2">
    <source>
        <dbReference type="Pfam" id="PF07987"/>
    </source>
</evidence>
<evidence type="ECO:0000256" key="1">
    <source>
        <dbReference type="SAM" id="SignalP"/>
    </source>
</evidence>
<protein>
    <submittedName>
        <fullName evidence="3">YcnI family protein</fullName>
    </submittedName>
</protein>
<dbReference type="RefSeq" id="WP_233375594.1">
    <property type="nucleotide sequence ID" value="NZ_JAJTWU010000018.1"/>
</dbReference>
<sequence length="174" mass="18756">MKALFATALVALAGATQAHVTLETPETETGKPYKAVLRVGHGCDGSATRQIIVTLPNGLRGAKPMPKPGWTLTTTRAPLAKPYDSHGKTIADELAEVSWTANAEADFLQDAWYDEFTVRATVVADPGDLWFKVRQVCVKGEWNWADVPTPGQTPKAPAVRLKVVSARSAETHAH</sequence>
<dbReference type="EMBL" id="JAJTWU010000018">
    <property type="protein sequence ID" value="MCE4558152.1"/>
    <property type="molecule type" value="Genomic_DNA"/>
</dbReference>
<feature type="signal peptide" evidence="1">
    <location>
        <begin position="1"/>
        <end position="18"/>
    </location>
</feature>
<comment type="caution">
    <text evidence="3">The sequence shown here is derived from an EMBL/GenBank/DDBJ whole genome shotgun (WGS) entry which is preliminary data.</text>
</comment>
<dbReference type="InterPro" id="IPR012533">
    <property type="entry name" value="YcnI-copper_dom"/>
</dbReference>
<gene>
    <name evidence="3" type="ORF">LXT13_27590</name>
</gene>
<name>A0ABS8XZW6_9BURK</name>
<feature type="chain" id="PRO_5045090669" evidence="1">
    <location>
        <begin position="19"/>
        <end position="174"/>
    </location>
</feature>
<keyword evidence="4" id="KW-1185">Reference proteome</keyword>
<accession>A0ABS8XZW6</accession>
<organism evidence="3 4">
    <name type="scientific">Pelomonas cellulosilytica</name>
    <dbReference type="NCBI Taxonomy" id="2906762"/>
    <lineage>
        <taxon>Bacteria</taxon>
        <taxon>Pseudomonadati</taxon>
        <taxon>Pseudomonadota</taxon>
        <taxon>Betaproteobacteria</taxon>
        <taxon>Burkholderiales</taxon>
        <taxon>Sphaerotilaceae</taxon>
        <taxon>Roseateles</taxon>
    </lineage>
</organism>
<dbReference type="InterPro" id="IPR038507">
    <property type="entry name" value="YcnI-like_sf"/>
</dbReference>
<evidence type="ECO:0000313" key="4">
    <source>
        <dbReference type="Proteomes" id="UP001200741"/>
    </source>
</evidence>
<keyword evidence="1" id="KW-0732">Signal</keyword>
<proteinExistence type="predicted"/>
<dbReference type="Proteomes" id="UP001200741">
    <property type="component" value="Unassembled WGS sequence"/>
</dbReference>